<comment type="caution">
    <text evidence="2">The sequence shown here is derived from an EMBL/GenBank/DDBJ whole genome shotgun (WGS) entry which is preliminary data.</text>
</comment>
<feature type="transmembrane region" description="Helical" evidence="1">
    <location>
        <begin position="7"/>
        <end position="27"/>
    </location>
</feature>
<protein>
    <submittedName>
        <fullName evidence="2">Uncharacterized protein</fullName>
    </submittedName>
</protein>
<reference evidence="2" key="1">
    <citation type="submission" date="2019-10" db="EMBL/GenBank/DDBJ databases">
        <title>Conservation and host-specific expression of non-tandemly repeated heterogenous ribosome RNA gene in arbuscular mycorrhizal fungi.</title>
        <authorList>
            <person name="Maeda T."/>
            <person name="Kobayashi Y."/>
            <person name="Nakagawa T."/>
            <person name="Ezawa T."/>
            <person name="Yamaguchi K."/>
            <person name="Bino T."/>
            <person name="Nishimoto Y."/>
            <person name="Shigenobu S."/>
            <person name="Kawaguchi M."/>
        </authorList>
    </citation>
    <scope>NUCLEOTIDE SEQUENCE</scope>
    <source>
        <strain evidence="2">HR1</strain>
    </source>
</reference>
<gene>
    <name evidence="2" type="ORF">RCL2_001972800</name>
</gene>
<name>A0A8H3LXE3_9GLOM</name>
<keyword evidence="1" id="KW-0472">Membrane</keyword>
<proteinExistence type="predicted"/>
<evidence type="ECO:0000256" key="1">
    <source>
        <dbReference type="SAM" id="Phobius"/>
    </source>
</evidence>
<dbReference type="Proteomes" id="UP000615446">
    <property type="component" value="Unassembled WGS sequence"/>
</dbReference>
<dbReference type="EMBL" id="BLAL01000218">
    <property type="protein sequence ID" value="GES92968.1"/>
    <property type="molecule type" value="Genomic_DNA"/>
</dbReference>
<evidence type="ECO:0000313" key="2">
    <source>
        <dbReference type="EMBL" id="GES92968.1"/>
    </source>
</evidence>
<keyword evidence="1" id="KW-0812">Transmembrane</keyword>
<dbReference type="AlphaFoldDB" id="A0A8H3LXE3"/>
<accession>A0A8H3LXE3</accession>
<sequence length="117" mass="13921">MRRYNRCHFGWCIGVHVLAFFYSFIIVTRPSSDAISDYFINFRRVKAEWSVNVYFRGLNSRIVSGHVKGFIKNHFINVSFYFIGFGTGLWIQSGLDNEMVLEVIWVMKRFRKCFKMV</sequence>
<keyword evidence="1" id="KW-1133">Transmembrane helix</keyword>
<organism evidence="2 3">
    <name type="scientific">Rhizophagus clarus</name>
    <dbReference type="NCBI Taxonomy" id="94130"/>
    <lineage>
        <taxon>Eukaryota</taxon>
        <taxon>Fungi</taxon>
        <taxon>Fungi incertae sedis</taxon>
        <taxon>Mucoromycota</taxon>
        <taxon>Glomeromycotina</taxon>
        <taxon>Glomeromycetes</taxon>
        <taxon>Glomerales</taxon>
        <taxon>Glomeraceae</taxon>
        <taxon>Rhizophagus</taxon>
    </lineage>
</organism>
<evidence type="ECO:0000313" key="3">
    <source>
        <dbReference type="Proteomes" id="UP000615446"/>
    </source>
</evidence>